<comment type="caution">
    <text evidence="1">The sequence shown here is derived from an EMBL/GenBank/DDBJ whole genome shotgun (WGS) entry which is preliminary data.</text>
</comment>
<accession>A0ABU4C5V5</accession>
<evidence type="ECO:0000313" key="1">
    <source>
        <dbReference type="EMBL" id="MDV6271815.1"/>
    </source>
</evidence>
<organism evidence="1 2">
    <name type="scientific">Rhodococcus globerulus</name>
    <dbReference type="NCBI Taxonomy" id="33008"/>
    <lineage>
        <taxon>Bacteria</taxon>
        <taxon>Bacillati</taxon>
        <taxon>Actinomycetota</taxon>
        <taxon>Actinomycetes</taxon>
        <taxon>Mycobacteriales</taxon>
        <taxon>Nocardiaceae</taxon>
        <taxon>Rhodococcus</taxon>
    </lineage>
</organism>
<evidence type="ECO:0008006" key="3">
    <source>
        <dbReference type="Google" id="ProtNLM"/>
    </source>
</evidence>
<reference evidence="1 2" key="1">
    <citation type="submission" date="2023-10" db="EMBL/GenBank/DDBJ databases">
        <title>Development of a sustainable strategy for remediation of hydrocarbon-contaminated territories based on the waste exchange concept.</title>
        <authorList>
            <person name="Krivoruchko A."/>
        </authorList>
    </citation>
    <scope>NUCLEOTIDE SEQUENCE [LARGE SCALE GENOMIC DNA]</scope>
    <source>
        <strain evidence="1 2">IEGM 1203</strain>
    </source>
</reference>
<proteinExistence type="predicted"/>
<dbReference type="RefSeq" id="WP_317546519.1">
    <property type="nucleotide sequence ID" value="NZ_JAWLKB010000094.1"/>
</dbReference>
<sequence>MEPYLNDTGGDQDRAIELYQWNMAVSAALWEVLCHVEVGLRHAILLGDDHPARCPRQAGRVARFRRKFGGRRMGIRYRAVDDIAAAWGNAQKGRWRGDGGHPFTMDHAIAELNFSVWRFLLAKDREPKLGKSIRKGFLTLLGEARKTICKIFANSSYRSMCCAIALHIMSPSGHILVALITGTTTR</sequence>
<evidence type="ECO:0000313" key="2">
    <source>
        <dbReference type="Proteomes" id="UP001185927"/>
    </source>
</evidence>
<dbReference type="EMBL" id="JAWLKB010000094">
    <property type="protein sequence ID" value="MDV6271815.1"/>
    <property type="molecule type" value="Genomic_DNA"/>
</dbReference>
<name>A0ABU4C5V5_RHOGO</name>
<protein>
    <recommendedName>
        <fullName evidence="3">Transposase</fullName>
    </recommendedName>
</protein>
<dbReference type="Proteomes" id="UP001185927">
    <property type="component" value="Unassembled WGS sequence"/>
</dbReference>
<gene>
    <name evidence="1" type="ORF">R3Q16_35105</name>
</gene>
<keyword evidence="2" id="KW-1185">Reference proteome</keyword>